<proteinExistence type="inferred from homology"/>
<dbReference type="GO" id="GO:0016787">
    <property type="term" value="F:hydrolase activity"/>
    <property type="evidence" value="ECO:0007669"/>
    <property type="project" value="UniProtKB-KW"/>
</dbReference>
<sequence>MNRTGLAACAAALAVAVAGCTGEGADSGGQGAGQAPEPGLEGFYAQEIDWGGCEDGGDGFECGVYEVPLDYGDPEGERLEIAVKRLPAEGGAQGSLLVNPGGPGGSGYDYAGAAASVVGPDVRDRFDVVGFDPRGVARSEPIACLDQEGMDDYLGTDVLSEDGDADPAEVTDAGVERLEEGNRAFVEGCEERAGDLMMHMGTASVARDMDVLRAVLGDEDLNYLGKSYGTMIGAVYADLFPERVGAVVLDGALDPGLDQLQAGIEQAGGFETALRAFVEDCQGQRDCPVQGGDAEAGAAWIEGLLERAGREPLDNPSGDGREIGRARAELGIAGALYSEATWPDLRAALTEADEEHSGGGLLALGDQMYGRDDEEDYLNSTSALVAVNCSDSPSPRDPEAYREAAERAEEEYPLFGASFSWAAMTCAYWPEEAVAEQREPTAAGADPILVVGTTRDSATPYEWSQKLAETLESGVLLSRDGDGHTGYRMGDACVDRAVEAYLLDREVPEDGEACMP</sequence>
<evidence type="ECO:0000256" key="4">
    <source>
        <dbReference type="SAM" id="SignalP"/>
    </source>
</evidence>
<dbReference type="Pfam" id="PF00561">
    <property type="entry name" value="Abhydrolase_1"/>
    <property type="match status" value="1"/>
</dbReference>
<evidence type="ECO:0000256" key="1">
    <source>
        <dbReference type="ARBA" id="ARBA00010088"/>
    </source>
</evidence>
<gene>
    <name evidence="7" type="ORF">HDA36_004150</name>
</gene>
<dbReference type="InterPro" id="IPR029058">
    <property type="entry name" value="AB_hydrolase_fold"/>
</dbReference>
<dbReference type="RefSeq" id="WP_312893747.1">
    <property type="nucleotide sequence ID" value="NZ_BAAAJD010000144.1"/>
</dbReference>
<accession>A0A7W8VF03</accession>
<feature type="chain" id="PRO_5039106613" evidence="4">
    <location>
        <begin position="19"/>
        <end position="516"/>
    </location>
</feature>
<evidence type="ECO:0000259" key="6">
    <source>
        <dbReference type="Pfam" id="PF08386"/>
    </source>
</evidence>
<feature type="domain" description="AB hydrolase-1" evidence="5">
    <location>
        <begin position="96"/>
        <end position="288"/>
    </location>
</feature>
<dbReference type="Gene3D" id="3.40.50.1820">
    <property type="entry name" value="alpha/beta hydrolase"/>
    <property type="match status" value="1"/>
</dbReference>
<evidence type="ECO:0000313" key="8">
    <source>
        <dbReference type="Proteomes" id="UP000572635"/>
    </source>
</evidence>
<keyword evidence="8" id="KW-1185">Reference proteome</keyword>
<dbReference type="InterPro" id="IPR000073">
    <property type="entry name" value="AB_hydrolase_1"/>
</dbReference>
<dbReference type="SUPFAM" id="SSF53474">
    <property type="entry name" value="alpha/beta-Hydrolases"/>
    <property type="match status" value="1"/>
</dbReference>
<dbReference type="InterPro" id="IPR013595">
    <property type="entry name" value="Pept_S33_TAP-like_C"/>
</dbReference>
<evidence type="ECO:0000259" key="5">
    <source>
        <dbReference type="Pfam" id="PF00561"/>
    </source>
</evidence>
<dbReference type="EMBL" id="JACHDB010000001">
    <property type="protein sequence ID" value="MBB5434066.1"/>
    <property type="molecule type" value="Genomic_DNA"/>
</dbReference>
<dbReference type="AlphaFoldDB" id="A0A7W8VF03"/>
<dbReference type="PANTHER" id="PTHR43248">
    <property type="entry name" value="2-SUCCINYL-6-HYDROXY-2,4-CYCLOHEXADIENE-1-CARBOXYLATE SYNTHASE"/>
    <property type="match status" value="1"/>
</dbReference>
<organism evidence="7 8">
    <name type="scientific">Nocardiopsis composta</name>
    <dbReference type="NCBI Taxonomy" id="157465"/>
    <lineage>
        <taxon>Bacteria</taxon>
        <taxon>Bacillati</taxon>
        <taxon>Actinomycetota</taxon>
        <taxon>Actinomycetes</taxon>
        <taxon>Streptosporangiales</taxon>
        <taxon>Nocardiopsidaceae</taxon>
        <taxon>Nocardiopsis</taxon>
    </lineage>
</organism>
<name>A0A7W8VF03_9ACTN</name>
<protein>
    <submittedName>
        <fullName evidence="7">Pimeloyl-ACP methyl ester carboxylesterase</fullName>
    </submittedName>
</protein>
<dbReference type="PANTHER" id="PTHR43248:SF29">
    <property type="entry name" value="TRIPEPTIDYL AMINOPEPTIDASE"/>
    <property type="match status" value="1"/>
</dbReference>
<evidence type="ECO:0000313" key="7">
    <source>
        <dbReference type="EMBL" id="MBB5434066.1"/>
    </source>
</evidence>
<evidence type="ECO:0000256" key="3">
    <source>
        <dbReference type="ARBA" id="ARBA00022801"/>
    </source>
</evidence>
<comment type="similarity">
    <text evidence="1">Belongs to the peptidase S33 family.</text>
</comment>
<dbReference type="PROSITE" id="PS51257">
    <property type="entry name" value="PROKAR_LIPOPROTEIN"/>
    <property type="match status" value="1"/>
</dbReference>
<dbReference type="Pfam" id="PF08386">
    <property type="entry name" value="Abhydrolase_4"/>
    <property type="match status" value="1"/>
</dbReference>
<evidence type="ECO:0000256" key="2">
    <source>
        <dbReference type="ARBA" id="ARBA00022729"/>
    </source>
</evidence>
<feature type="domain" description="Peptidase S33 tripeptidyl aminopeptidase-like C-terminal" evidence="6">
    <location>
        <begin position="412"/>
        <end position="514"/>
    </location>
</feature>
<keyword evidence="2 4" id="KW-0732">Signal</keyword>
<keyword evidence="3" id="KW-0378">Hydrolase</keyword>
<dbReference type="Proteomes" id="UP000572635">
    <property type="component" value="Unassembled WGS sequence"/>
</dbReference>
<feature type="signal peptide" evidence="4">
    <location>
        <begin position="1"/>
        <end position="18"/>
    </location>
</feature>
<comment type="caution">
    <text evidence="7">The sequence shown here is derived from an EMBL/GenBank/DDBJ whole genome shotgun (WGS) entry which is preliminary data.</text>
</comment>
<dbReference type="InterPro" id="IPR051601">
    <property type="entry name" value="Serine_prot/Carboxylest_S33"/>
</dbReference>
<reference evidence="7 8" key="1">
    <citation type="submission" date="2020-08" db="EMBL/GenBank/DDBJ databases">
        <title>Sequencing the genomes of 1000 actinobacteria strains.</title>
        <authorList>
            <person name="Klenk H.-P."/>
        </authorList>
    </citation>
    <scope>NUCLEOTIDE SEQUENCE [LARGE SCALE GENOMIC DNA]</scope>
    <source>
        <strain evidence="7 8">DSM 44551</strain>
    </source>
</reference>